<protein>
    <submittedName>
        <fullName evidence="1">Uncharacterized protein</fullName>
    </submittedName>
</protein>
<sequence>MRSADIVLVAKANAAPEADVWRVMAAARQLDPVAALLRTASRVTLPDAEAVARPAGARLICIMAATR</sequence>
<comment type="caution">
    <text evidence="1">The sequence shown here is derived from an EMBL/GenBank/DDBJ whole genome shotgun (WGS) entry which is preliminary data.</text>
</comment>
<dbReference type="EMBL" id="JBHRSB010000012">
    <property type="protein sequence ID" value="MFC3003508.1"/>
    <property type="molecule type" value="Genomic_DNA"/>
</dbReference>
<evidence type="ECO:0000313" key="2">
    <source>
        <dbReference type="Proteomes" id="UP001595420"/>
    </source>
</evidence>
<dbReference type="Proteomes" id="UP001595420">
    <property type="component" value="Unassembled WGS sequence"/>
</dbReference>
<dbReference type="RefSeq" id="WP_216839964.1">
    <property type="nucleotide sequence ID" value="NZ_JAFNJS010000012.1"/>
</dbReference>
<reference evidence="2" key="1">
    <citation type="journal article" date="2019" name="Int. J. Syst. Evol. Microbiol.">
        <title>The Global Catalogue of Microorganisms (GCM) 10K type strain sequencing project: providing services to taxonomists for standard genome sequencing and annotation.</title>
        <authorList>
            <consortium name="The Broad Institute Genomics Platform"/>
            <consortium name="The Broad Institute Genome Sequencing Center for Infectious Disease"/>
            <person name="Wu L."/>
            <person name="Ma J."/>
        </authorList>
    </citation>
    <scope>NUCLEOTIDE SEQUENCE [LARGE SCALE GENOMIC DNA]</scope>
    <source>
        <strain evidence="2">CGMCC 1.16855</strain>
    </source>
</reference>
<keyword evidence="2" id="KW-1185">Reference proteome</keyword>
<name>A0ABV7C456_9PROT</name>
<evidence type="ECO:0000313" key="1">
    <source>
        <dbReference type="EMBL" id="MFC3003508.1"/>
    </source>
</evidence>
<proteinExistence type="predicted"/>
<accession>A0ABV7C456</accession>
<organism evidence="1 2">
    <name type="scientific">Falsiroseomonas tokyonensis</name>
    <dbReference type="NCBI Taxonomy" id="430521"/>
    <lineage>
        <taxon>Bacteria</taxon>
        <taxon>Pseudomonadati</taxon>
        <taxon>Pseudomonadota</taxon>
        <taxon>Alphaproteobacteria</taxon>
        <taxon>Acetobacterales</taxon>
        <taxon>Roseomonadaceae</taxon>
        <taxon>Falsiroseomonas</taxon>
    </lineage>
</organism>
<gene>
    <name evidence="1" type="ORF">ACFOD3_26680</name>
</gene>